<evidence type="ECO:0000256" key="6">
    <source>
        <dbReference type="ARBA" id="ARBA00022679"/>
    </source>
</evidence>
<comment type="subcellular location">
    <subcellularLocation>
        <location evidence="2">Cell inner membrane</location>
        <topology evidence="2">Multi-pass membrane protein</topology>
    </subcellularLocation>
</comment>
<dbReference type="SUPFAM" id="SSF47384">
    <property type="entry name" value="Homodimeric domain of signal transducing histidine kinase"/>
    <property type="match status" value="1"/>
</dbReference>
<evidence type="ECO:0000256" key="14">
    <source>
        <dbReference type="RuleBase" id="RU364088"/>
    </source>
</evidence>
<dbReference type="PANTHER" id="PTHR45436">
    <property type="entry name" value="SENSOR HISTIDINE KINASE YKOH"/>
    <property type="match status" value="1"/>
</dbReference>
<evidence type="ECO:0000256" key="10">
    <source>
        <dbReference type="ARBA" id="ARBA00022840"/>
    </source>
</evidence>
<protein>
    <recommendedName>
        <fullName evidence="14">Sensor protein</fullName>
        <ecNumber evidence="14">2.7.13.3</ecNumber>
    </recommendedName>
</protein>
<keyword evidence="4 14" id="KW-0997">Cell inner membrane</keyword>
<dbReference type="FunFam" id="3.30.565.10:FF:000006">
    <property type="entry name" value="Sensor histidine kinase WalK"/>
    <property type="match status" value="1"/>
</dbReference>
<dbReference type="KEGG" id="dsu:Dsui_1067"/>
<dbReference type="eggNOG" id="COG2205">
    <property type="taxonomic scope" value="Bacteria"/>
</dbReference>
<dbReference type="InterPro" id="IPR003594">
    <property type="entry name" value="HATPase_dom"/>
</dbReference>
<dbReference type="InterPro" id="IPR003660">
    <property type="entry name" value="HAMP_dom"/>
</dbReference>
<dbReference type="SMART" id="SM00388">
    <property type="entry name" value="HisKA"/>
    <property type="match status" value="1"/>
</dbReference>
<proteinExistence type="predicted"/>
<keyword evidence="12 14" id="KW-0902">Two-component regulatory system</keyword>
<feature type="domain" description="Histidine kinase" evidence="15">
    <location>
        <begin position="241"/>
        <end position="454"/>
    </location>
</feature>
<evidence type="ECO:0000256" key="11">
    <source>
        <dbReference type="ARBA" id="ARBA00022989"/>
    </source>
</evidence>
<dbReference type="CDD" id="cd00082">
    <property type="entry name" value="HisKA"/>
    <property type="match status" value="1"/>
</dbReference>
<gene>
    <name evidence="17" type="ordered locus">Dsui_1067</name>
</gene>
<dbReference type="SMART" id="SM00304">
    <property type="entry name" value="HAMP"/>
    <property type="match status" value="1"/>
</dbReference>
<keyword evidence="13 14" id="KW-0472">Membrane</keyword>
<dbReference type="GO" id="GO:0005886">
    <property type="term" value="C:plasma membrane"/>
    <property type="evidence" value="ECO:0007669"/>
    <property type="project" value="UniProtKB-SubCell"/>
</dbReference>
<dbReference type="InterPro" id="IPR003661">
    <property type="entry name" value="HisK_dim/P_dom"/>
</dbReference>
<dbReference type="SMART" id="SM00387">
    <property type="entry name" value="HATPase_c"/>
    <property type="match status" value="1"/>
</dbReference>
<evidence type="ECO:0000313" key="18">
    <source>
        <dbReference type="Proteomes" id="UP000005633"/>
    </source>
</evidence>
<comment type="catalytic activity">
    <reaction evidence="1 14">
        <text>ATP + protein L-histidine = ADP + protein N-phospho-L-histidine.</text>
        <dbReference type="EC" id="2.7.13.3"/>
    </reaction>
</comment>
<dbReference type="InterPro" id="IPR036890">
    <property type="entry name" value="HATPase_C_sf"/>
</dbReference>
<dbReference type="Proteomes" id="UP000005633">
    <property type="component" value="Chromosome"/>
</dbReference>
<dbReference type="InterPro" id="IPR004358">
    <property type="entry name" value="Sig_transdc_His_kin-like_C"/>
</dbReference>
<dbReference type="Pfam" id="PF21085">
    <property type="entry name" value="CusS"/>
    <property type="match status" value="1"/>
</dbReference>
<name>G8QK36_AZOOP</name>
<evidence type="ECO:0000259" key="16">
    <source>
        <dbReference type="PROSITE" id="PS50885"/>
    </source>
</evidence>
<evidence type="ECO:0000256" key="12">
    <source>
        <dbReference type="ARBA" id="ARBA00023012"/>
    </source>
</evidence>
<dbReference type="STRING" id="640081.Dsui_1067"/>
<dbReference type="HOGENOM" id="CLU_000445_89_6_4"/>
<keyword evidence="9 14" id="KW-0418">Kinase</keyword>
<keyword evidence="7 14" id="KW-0812">Transmembrane</keyword>
<evidence type="ECO:0000256" key="7">
    <source>
        <dbReference type="ARBA" id="ARBA00022692"/>
    </source>
</evidence>
<dbReference type="Pfam" id="PF00512">
    <property type="entry name" value="HisKA"/>
    <property type="match status" value="1"/>
</dbReference>
<dbReference type="OrthoDB" id="9786919at2"/>
<dbReference type="GO" id="GO:0000155">
    <property type="term" value="F:phosphorelay sensor kinase activity"/>
    <property type="evidence" value="ECO:0007669"/>
    <property type="project" value="InterPro"/>
</dbReference>
<dbReference type="InterPro" id="IPR006290">
    <property type="entry name" value="CztS_silS_copS"/>
</dbReference>
<dbReference type="GO" id="GO:0005524">
    <property type="term" value="F:ATP binding"/>
    <property type="evidence" value="ECO:0007669"/>
    <property type="project" value="UniProtKB-KW"/>
</dbReference>
<dbReference type="SUPFAM" id="SSF55874">
    <property type="entry name" value="ATPase domain of HSP90 chaperone/DNA topoisomerase II/histidine kinase"/>
    <property type="match status" value="1"/>
</dbReference>
<dbReference type="NCBIfam" id="TIGR01386">
    <property type="entry name" value="cztS_silS_copS"/>
    <property type="match status" value="1"/>
</dbReference>
<evidence type="ECO:0000256" key="13">
    <source>
        <dbReference type="ARBA" id="ARBA00023136"/>
    </source>
</evidence>
<keyword evidence="8 14" id="KW-0547">Nucleotide-binding</keyword>
<evidence type="ECO:0000256" key="8">
    <source>
        <dbReference type="ARBA" id="ARBA00022741"/>
    </source>
</evidence>
<dbReference type="Gene3D" id="6.10.340.10">
    <property type="match status" value="1"/>
</dbReference>
<dbReference type="InterPro" id="IPR005467">
    <property type="entry name" value="His_kinase_dom"/>
</dbReference>
<keyword evidence="11 14" id="KW-1133">Transmembrane helix</keyword>
<organism evidence="17 18">
    <name type="scientific">Azospira oryzae (strain ATCC BAA-33 / DSM 13638 / PS)</name>
    <name type="common">Dechlorosoma suillum</name>
    <dbReference type="NCBI Taxonomy" id="640081"/>
    <lineage>
        <taxon>Bacteria</taxon>
        <taxon>Pseudomonadati</taxon>
        <taxon>Pseudomonadota</taxon>
        <taxon>Betaproteobacteria</taxon>
        <taxon>Rhodocyclales</taxon>
        <taxon>Rhodocyclaceae</taxon>
        <taxon>Azospira</taxon>
    </lineage>
</organism>
<dbReference type="EC" id="2.7.13.3" evidence="14"/>
<dbReference type="Gene3D" id="3.30.565.10">
    <property type="entry name" value="Histidine kinase-like ATPase, C-terminal domain"/>
    <property type="match status" value="1"/>
</dbReference>
<dbReference type="AlphaFoldDB" id="G8QK36"/>
<dbReference type="PROSITE" id="PS50885">
    <property type="entry name" value="HAMP"/>
    <property type="match status" value="1"/>
</dbReference>
<evidence type="ECO:0000256" key="5">
    <source>
        <dbReference type="ARBA" id="ARBA00022553"/>
    </source>
</evidence>
<evidence type="ECO:0000256" key="9">
    <source>
        <dbReference type="ARBA" id="ARBA00022777"/>
    </source>
</evidence>
<dbReference type="PROSITE" id="PS50109">
    <property type="entry name" value="HIS_KIN"/>
    <property type="match status" value="1"/>
</dbReference>
<evidence type="ECO:0000259" key="15">
    <source>
        <dbReference type="PROSITE" id="PS50109"/>
    </source>
</evidence>
<dbReference type="PRINTS" id="PR00344">
    <property type="entry name" value="BCTRLSENSOR"/>
</dbReference>
<keyword evidence="10 14" id="KW-0067">ATP-binding</keyword>
<dbReference type="EMBL" id="CP003153">
    <property type="protein sequence ID" value="AEV25469.1"/>
    <property type="molecule type" value="Genomic_DNA"/>
</dbReference>
<keyword evidence="3 14" id="KW-1003">Cell membrane</keyword>
<dbReference type="Pfam" id="PF02518">
    <property type="entry name" value="HATPase_c"/>
    <property type="match status" value="1"/>
</dbReference>
<sequence length="455" mass="49917">MKPLGKKSITLRLTLLFTVVSALVLTTLGLAVGALVERHFEEMDTELLVGKFELVGHALWEHSQSALSDRLDAALVGHHGLAVAIWDASGKPIYSHGSVDFPSIMKVPGTDLRTHPKLWRNEDGQLFRGISGTVTGGAIVAVSTELQVHEHFMHSFNKTFWGLVALAAIASGLFGWLAARGGLSPLREICRDTAGITADHLDRRLTAEDFPIELAEVARTLNEMLGRLEASFRRLSEFSSDLAHELRTPVSNLLTQTQVTLSKTRTAEEYREVLVSNSEEFERLSRTIADMLFLAKAENDLVVPELGPLNLREETDDLLEFYEALADERGVTLSIKGEASVAGDRLMLRRAIGNLLSNAFRHTPRSGVIAVLLTNVDGMATISISNTGQTISPEHLPRLFDRFYRADPSRQRDSEGAGLGLAITRSILRAHGGNATVRSEDGLTTFELRLPSIQQ</sequence>
<dbReference type="PANTHER" id="PTHR45436:SF15">
    <property type="entry name" value="SENSOR HISTIDINE KINASE CUSS"/>
    <property type="match status" value="1"/>
</dbReference>
<evidence type="ECO:0000256" key="1">
    <source>
        <dbReference type="ARBA" id="ARBA00000085"/>
    </source>
</evidence>
<dbReference type="InterPro" id="IPR050428">
    <property type="entry name" value="TCS_sensor_his_kinase"/>
</dbReference>
<keyword evidence="6 14" id="KW-0808">Transferase</keyword>
<evidence type="ECO:0000256" key="3">
    <source>
        <dbReference type="ARBA" id="ARBA00022475"/>
    </source>
</evidence>
<evidence type="ECO:0000313" key="17">
    <source>
        <dbReference type="EMBL" id="AEV25469.1"/>
    </source>
</evidence>
<dbReference type="RefSeq" id="WP_014236170.1">
    <property type="nucleotide sequence ID" value="NC_016616.1"/>
</dbReference>
<dbReference type="InterPro" id="IPR036097">
    <property type="entry name" value="HisK_dim/P_sf"/>
</dbReference>
<evidence type="ECO:0000256" key="2">
    <source>
        <dbReference type="ARBA" id="ARBA00004429"/>
    </source>
</evidence>
<dbReference type="Gene3D" id="1.10.287.130">
    <property type="match status" value="1"/>
</dbReference>
<reference evidence="17 18" key="1">
    <citation type="journal article" date="2012" name="J. Bacteriol.">
        <title>Complete genome sequence of the anaerobic perchlorate-reducing bacterium Azospira suillum strain PS.</title>
        <authorList>
            <person name="Byrne-Bailey K.G."/>
            <person name="Coates J.D."/>
        </authorList>
    </citation>
    <scope>NUCLEOTIDE SEQUENCE [LARGE SCALE GENOMIC DNA]</scope>
    <source>
        <strain evidence="18">ATCC BAA-33 / DSM 13638 / PS</strain>
    </source>
</reference>
<evidence type="ECO:0000256" key="4">
    <source>
        <dbReference type="ARBA" id="ARBA00022519"/>
    </source>
</evidence>
<keyword evidence="5" id="KW-0597">Phosphoprotein</keyword>
<comment type="function">
    <text evidence="14">Member of a two-component regulatory system.</text>
</comment>
<feature type="transmembrane region" description="Helical" evidence="14">
    <location>
        <begin position="160"/>
        <end position="179"/>
    </location>
</feature>
<dbReference type="CDD" id="cd00075">
    <property type="entry name" value="HATPase"/>
    <property type="match status" value="1"/>
</dbReference>
<feature type="domain" description="HAMP" evidence="16">
    <location>
        <begin position="180"/>
        <end position="233"/>
    </location>
</feature>
<accession>G8QK36</accession>
<dbReference type="InterPro" id="IPR048590">
    <property type="entry name" value="CusS-like_sensor"/>
</dbReference>